<evidence type="ECO:0008006" key="3">
    <source>
        <dbReference type="Google" id="ProtNLM"/>
    </source>
</evidence>
<comment type="caution">
    <text evidence="1">The sequence shown here is derived from an EMBL/GenBank/DDBJ whole genome shotgun (WGS) entry which is preliminary data.</text>
</comment>
<proteinExistence type="predicted"/>
<dbReference type="EMBL" id="JBBPHU010000013">
    <property type="protein sequence ID" value="KAK7510864.1"/>
    <property type="molecule type" value="Genomic_DNA"/>
</dbReference>
<gene>
    <name evidence="1" type="ORF">IWZ03DRAFT_426657</name>
</gene>
<protein>
    <recommendedName>
        <fullName evidence="3">Ubiquitin-like protease family profile domain-containing protein</fullName>
    </recommendedName>
</protein>
<evidence type="ECO:0000313" key="1">
    <source>
        <dbReference type="EMBL" id="KAK7510864.1"/>
    </source>
</evidence>
<accession>A0ABR1KDV3</accession>
<organism evidence="1 2">
    <name type="scientific">Phyllosticta citriasiana</name>
    <dbReference type="NCBI Taxonomy" id="595635"/>
    <lineage>
        <taxon>Eukaryota</taxon>
        <taxon>Fungi</taxon>
        <taxon>Dikarya</taxon>
        <taxon>Ascomycota</taxon>
        <taxon>Pezizomycotina</taxon>
        <taxon>Dothideomycetes</taxon>
        <taxon>Dothideomycetes incertae sedis</taxon>
        <taxon>Botryosphaeriales</taxon>
        <taxon>Phyllostictaceae</taxon>
        <taxon>Phyllosticta</taxon>
    </lineage>
</organism>
<dbReference type="Proteomes" id="UP001363622">
    <property type="component" value="Unassembled WGS sequence"/>
</dbReference>
<name>A0ABR1KDV3_9PEZI</name>
<keyword evidence="2" id="KW-1185">Reference proteome</keyword>
<sequence>MSDLPDVTAPITDDLLFRAILSVTEAISQSDTNDDEFSLYNVNLGPSCVRILRSGKPILLPWPRDVKGERQMLLVHARYVETQDDQEVTSDDNSATARVQIDFYVMSNSKPDENEMSQMEDYITNFLHDENWFDASQKSGPTYKWFLACRGDDIVRNFAVAYIAIALALGLKPTLGKLAWNDQQKVHAQDGITYAVEGGMTPAHFLSLFHYWNFVENPPPANPNWGQKFFDYTKDLRDQSHFDGVWKEVSDELQRQQEEQQQQQQQPECTECNVAGHCLGDSGTGNGHECSRCPIPDHCLPCAACPITSHCIPDITQEAEQGDSYLWSIHAFRSEYAQAKRRAETAIPGTTVPRASLFGIRSGMGLFEDAVVMAIMAVTEAISVNGRGHTFSMFGDEVYSMANLDAASRRESGIEEPTGEPNINTDVVRQRRDLILPIMSSDPTTPGAIGHIWLAVVQAIAEDAYRVDVYDSQGGKTVSTATETFVQNFIRRTQWSSNDPYDYERPQELFFQRTAAKQTQGTLDCGIHTILNAWSVALGLPLNPTPHLDRLHHAIEAITYAAYGIIDCKTICQLLHHLAWVQPGSAPPPDRQFKRTVFLPAPQIINDYHDNLWNEEGLFLASKRIVIFRMAD</sequence>
<evidence type="ECO:0000313" key="2">
    <source>
        <dbReference type="Proteomes" id="UP001363622"/>
    </source>
</evidence>
<reference evidence="1 2" key="1">
    <citation type="submission" date="2024-04" db="EMBL/GenBank/DDBJ databases">
        <title>Phyllosticta paracitricarpa is synonymous to the EU quarantine fungus P. citricarpa based on phylogenomic analyses.</title>
        <authorList>
            <consortium name="Lawrence Berkeley National Laboratory"/>
            <person name="Van Ingen-Buijs V.A."/>
            <person name="Van Westerhoven A.C."/>
            <person name="Haridas S."/>
            <person name="Skiadas P."/>
            <person name="Martin F."/>
            <person name="Groenewald J.Z."/>
            <person name="Crous P.W."/>
            <person name="Seidl M.F."/>
        </authorList>
    </citation>
    <scope>NUCLEOTIDE SEQUENCE [LARGE SCALE GENOMIC DNA]</scope>
    <source>
        <strain evidence="1 2">CBS 123371</strain>
    </source>
</reference>